<evidence type="ECO:0000313" key="6">
    <source>
        <dbReference type="EMBL" id="TXL68662.1"/>
    </source>
</evidence>
<gene>
    <name evidence="6" type="ORF">FHP08_02990</name>
</gene>
<keyword evidence="3" id="KW-1133">Transmembrane helix</keyword>
<dbReference type="PANTHER" id="PTHR36985">
    <property type="entry name" value="TRANSLOCATION AND ASSEMBLY MODULE SUBUNIT TAMB"/>
    <property type="match status" value="1"/>
</dbReference>
<dbReference type="Proteomes" id="UP000321548">
    <property type="component" value="Unassembled WGS sequence"/>
</dbReference>
<dbReference type="InterPro" id="IPR007452">
    <property type="entry name" value="TamB_C"/>
</dbReference>
<evidence type="ECO:0000259" key="5">
    <source>
        <dbReference type="Pfam" id="PF04357"/>
    </source>
</evidence>
<keyword evidence="2" id="KW-0812">Transmembrane</keyword>
<comment type="subcellular location">
    <subcellularLocation>
        <location evidence="1">Membrane</location>
        <topology evidence="1">Single-pass membrane protein</topology>
    </subcellularLocation>
</comment>
<protein>
    <recommendedName>
        <fullName evidence="5">Translocation and assembly module TamB C-terminal domain-containing protein</fullName>
    </recommendedName>
</protein>
<evidence type="ECO:0000256" key="3">
    <source>
        <dbReference type="ARBA" id="ARBA00022989"/>
    </source>
</evidence>
<organism evidence="6 7">
    <name type="scientific">Zeimonas arvi</name>
    <dbReference type="NCBI Taxonomy" id="2498847"/>
    <lineage>
        <taxon>Bacteria</taxon>
        <taxon>Pseudomonadati</taxon>
        <taxon>Pseudomonadota</taxon>
        <taxon>Betaproteobacteria</taxon>
        <taxon>Burkholderiales</taxon>
        <taxon>Burkholderiaceae</taxon>
        <taxon>Zeimonas</taxon>
    </lineage>
</organism>
<keyword evidence="7" id="KW-1185">Reference proteome</keyword>
<keyword evidence="4" id="KW-0472">Membrane</keyword>
<evidence type="ECO:0000313" key="7">
    <source>
        <dbReference type="Proteomes" id="UP000321548"/>
    </source>
</evidence>
<dbReference type="EMBL" id="VDUY01000001">
    <property type="protein sequence ID" value="TXL68662.1"/>
    <property type="molecule type" value="Genomic_DNA"/>
</dbReference>
<dbReference type="GO" id="GO:0005886">
    <property type="term" value="C:plasma membrane"/>
    <property type="evidence" value="ECO:0007669"/>
    <property type="project" value="InterPro"/>
</dbReference>
<proteinExistence type="predicted"/>
<dbReference type="Pfam" id="PF04357">
    <property type="entry name" value="TamB"/>
    <property type="match status" value="1"/>
</dbReference>
<evidence type="ECO:0000256" key="2">
    <source>
        <dbReference type="ARBA" id="ARBA00022692"/>
    </source>
</evidence>
<dbReference type="GO" id="GO:0009306">
    <property type="term" value="P:protein secretion"/>
    <property type="evidence" value="ECO:0007669"/>
    <property type="project" value="InterPro"/>
</dbReference>
<name>A0A5C8P4U5_9BURK</name>
<evidence type="ECO:0000256" key="4">
    <source>
        <dbReference type="ARBA" id="ARBA00023136"/>
    </source>
</evidence>
<dbReference type="PANTHER" id="PTHR36985:SF1">
    <property type="entry name" value="TRANSLOCATION AND ASSEMBLY MODULE SUBUNIT TAMB"/>
    <property type="match status" value="1"/>
</dbReference>
<feature type="domain" description="Translocation and assembly module TamB C-terminal" evidence="5">
    <location>
        <begin position="926"/>
        <end position="1296"/>
    </location>
</feature>
<dbReference type="RefSeq" id="WP_147702802.1">
    <property type="nucleotide sequence ID" value="NZ_VDUY01000001.1"/>
</dbReference>
<dbReference type="OrthoDB" id="5288149at2"/>
<accession>A0A5C8P4U5</accession>
<comment type="caution">
    <text evidence="6">The sequence shown here is derived from an EMBL/GenBank/DDBJ whole genome shotgun (WGS) entry which is preliminary data.</text>
</comment>
<sequence>MRLRRLIGWAAGALLALLLLAAAAGAWWVGQTTSFVRWALAQAETAAGGALRSGEARGTLLSGVELARMTWEQAGTRVEITGLRLGWRPVALLSGELRLSELRAARVAVTLGPGGEGGPPVLPERIALPMKVAVDELEVGELSVRGEGFSMPAIRGLLAGLRIDDQALRLPRLAASVDGWGALSAEAHAAVASPFQTALAARIEPAIPGYPLLPPLQLDANGPIETLAARLRMLAPPGKASLGEPGPGAPAWATLETTVRPLSPLPVQALTLSLDGFEPDAIGLPGPRARLSGRLELAAESASEAASLAEVAWRGRLALRNALPGPVDTGLLPFASLDTALRWADRRLALDDIDLDGGMLRGEILVDTAVSRPLFGVELPAIAARLALRGLDPAKAHRQAWPARLGGEIALDAGRLEFSLTDADRRNLSLAGAAILQGERLRIASSKLRTPSGSIDVAGSARWQAPWQIDLEGRFAGLDPARLAAIAGVELPAQVAALSGLAGDWAAKGEVAPVLALDSRLRITEGRFDDRPLRVDWQGRVSPDRVTGAALVASLGELSARLAGDAGRDGDRLSLRLRLPSLAAVGTALPLALGLEGALTAEGEVSVPGFDAAALERSQVVLRIDARGLRHPAATVERARITVEGTLGAHRMAFDLGRAQVGSTRVAGSLVASGGLALPGLAAGQPGRSAGQAGGDARATGASPAWRWEGRIDRLATELPLAVALAAPMPLAVEPGSVRAGPGSLRADGGRLDIADFALREGRIELAGEAQALPVSRWAERFGLIPRDAATIDEVRLGGRWTLAGTSVDDLDGALQLRVSTTERLDAGGQADLRLQRGALSGRVDLVLPSLAVANRMIGPEWAVAGRLRVAADLSGTLREPGFAGTLEGRELAMIQRRLGWRLGDGVLDARFDGDRLEVKTLRLASGEGSVTLSGTLLLEGARGDFRLLADRLPVPIGPGQRIVVSGDTRIESRAAELQWTGKIRADEGLIELRGGEAPSLPGDVVIVDASAPPAPRGAGAAGSAAAQSGPAQSESALRLGADLEVDLGERIRVRGSGVDARLAGTLRLRGTLPDAPRATGTVRIRDGTYTAYGQKLEISRGRVIFNGPLDNPVLDITAMRRGPAVEAGVAVTGTVLSPRVKLVSEPEVPDSQKLSWLVLGVGPEDARTGGQVAALQAAAATLFGGEGGGLVSGIQESLGLDVLTIRNAAASGFDANFGASFPGQAGTGSAPATGATQDVVAIGKRLGSRMLITYEQGLRGIWSLLRFQYDITRRLSVRAQTGTDTAVDLLYFYSFD</sequence>
<evidence type="ECO:0000256" key="1">
    <source>
        <dbReference type="ARBA" id="ARBA00004167"/>
    </source>
</evidence>
<reference evidence="6 7" key="1">
    <citation type="submission" date="2019-06" db="EMBL/GenBank/DDBJ databases">
        <title>Quisquiliibacterium sp. nov., isolated from a maize field.</title>
        <authorList>
            <person name="Lin S.-Y."/>
            <person name="Tsai C.-F."/>
            <person name="Young C.-C."/>
        </authorList>
    </citation>
    <scope>NUCLEOTIDE SEQUENCE [LARGE SCALE GENOMIC DNA]</scope>
    <source>
        <strain evidence="6 7">CC-CFT501</strain>
    </source>
</reference>